<dbReference type="Proteomes" id="UP001172386">
    <property type="component" value="Unassembled WGS sequence"/>
</dbReference>
<sequence length="1034" mass="114363">MSLLRLPTLDRPSLGLSKRFSLLSTNTTASSTNDDANASLTSLQTLPSFERLDSDDFLNMFETQSNKSVEGTTLRRQPQIPELSATPRVNRFPELHGQCVRRPEPPPTKLSQSTMYMRASPEGDQAPMDFRSSMSSSNPSTKNSNASSRRTRKSSASSMTEDYSASDYSSRESDRENALHERLKRRSKQRKGNLAGASVRFSGRTTQPRFHSSSEPRLSAAIDMQHDRPRTREPQELDHTSISTIHSVRPDSRGGRLGRAMAEGLTASPATSPRPASFHSHTRTLSGQQQAKKSTGSRKTSSESFSRKMANSIFPTPQVDGVDRIRVGIMCQMDNVADLQACSQVSKDFRLTFQKYETLLVDRVLFQQSPAAWELRHSVRHLEKPSPFRLRSVQRDMSTVAALVDFIVWRCQSILRPETVNALLGEAPRRKAELEEALWIIWTFCNLFGKTSMSDATLLKQTQWLNGGVTRASSSSSRDLTRTSPASLKELEDMSEMWRCLEMLLSGFKGQEEEARRIGLFDNVGESKASDTDLLIAWINDVLSLGPKAVLTLSSCDFAQAKVLGVTRWTPPAKGKSRSNFLKAAVEEVYRERLMQEARRKASDFRKNMKEAHKRSRSDPAVVEPGMSSHRQSSQAESRHLKLDTRQAVRQSMPPQGLPSHQQERIEIRPDCDPLSTGSAYSAPILSPSTNPMVFSPLAMTKNASVKLGANLFPMQNRDQSKRYSIPLTSMNTDQDILPDPDVIDPVDRAVNLLVNKMGFSEANAKRALAMSDTGSGINIQEAVELLSVDAQLPVVSKQKQICELPAAVDGAKLAPKPVKREYCEGSCKPLMLVEPKKDRVTGLGLVKRGMSYRMSFKKSNRLSVIVDDEEVGMGIGIPGSSSRPHSGSTKLAAITELASSTSDAIAPSPISKSAPLSAVEEYTCAGALPSPISPVTPPTQDWLKPDTNPLSDAEAYLNKLPLKPRRITPPAHDWLKPDTNPLSEADAYLNKLPLKPRVTLTRVGTGINKTRWSLPGKKRKEHVIQPEVIGYAY</sequence>
<evidence type="ECO:0000313" key="1">
    <source>
        <dbReference type="EMBL" id="KAJ9657663.1"/>
    </source>
</evidence>
<evidence type="ECO:0000313" key="2">
    <source>
        <dbReference type="Proteomes" id="UP001172386"/>
    </source>
</evidence>
<name>A0ACC3A9C9_9EURO</name>
<reference evidence="1" key="1">
    <citation type="submission" date="2022-10" db="EMBL/GenBank/DDBJ databases">
        <title>Culturing micro-colonial fungi from biological soil crusts in the Mojave desert and describing Neophaeococcomyces mojavensis, and introducing the new genera and species Taxawa tesnikishii.</title>
        <authorList>
            <person name="Kurbessoian T."/>
            <person name="Stajich J.E."/>
        </authorList>
    </citation>
    <scope>NUCLEOTIDE SEQUENCE</scope>
    <source>
        <strain evidence="1">JES_112</strain>
    </source>
</reference>
<protein>
    <submittedName>
        <fullName evidence="1">Uncharacterized protein</fullName>
    </submittedName>
</protein>
<comment type="caution">
    <text evidence="1">The sequence shown here is derived from an EMBL/GenBank/DDBJ whole genome shotgun (WGS) entry which is preliminary data.</text>
</comment>
<proteinExistence type="predicted"/>
<accession>A0ACC3A9C9</accession>
<gene>
    <name evidence="1" type="ORF">H2198_004191</name>
</gene>
<organism evidence="1 2">
    <name type="scientific">Neophaeococcomyces mojaviensis</name>
    <dbReference type="NCBI Taxonomy" id="3383035"/>
    <lineage>
        <taxon>Eukaryota</taxon>
        <taxon>Fungi</taxon>
        <taxon>Dikarya</taxon>
        <taxon>Ascomycota</taxon>
        <taxon>Pezizomycotina</taxon>
        <taxon>Eurotiomycetes</taxon>
        <taxon>Chaetothyriomycetidae</taxon>
        <taxon>Chaetothyriales</taxon>
        <taxon>Chaetothyriales incertae sedis</taxon>
        <taxon>Neophaeococcomyces</taxon>
    </lineage>
</organism>
<keyword evidence="2" id="KW-1185">Reference proteome</keyword>
<dbReference type="EMBL" id="JAPDRQ010000061">
    <property type="protein sequence ID" value="KAJ9657663.1"/>
    <property type="molecule type" value="Genomic_DNA"/>
</dbReference>